<evidence type="ECO:0000313" key="3">
    <source>
        <dbReference type="EMBL" id="ANF96590.1"/>
    </source>
</evidence>
<dbReference type="RefSeq" id="WP_046228013.1">
    <property type="nucleotide sequence ID" value="NZ_CP013023.1"/>
</dbReference>
<organism evidence="3 4">
    <name type="scientific">Paenibacillus bovis</name>
    <dbReference type="NCBI Taxonomy" id="1616788"/>
    <lineage>
        <taxon>Bacteria</taxon>
        <taxon>Bacillati</taxon>
        <taxon>Bacillota</taxon>
        <taxon>Bacilli</taxon>
        <taxon>Bacillales</taxon>
        <taxon>Paenibacillaceae</taxon>
        <taxon>Paenibacillus</taxon>
    </lineage>
</organism>
<dbReference type="Gene3D" id="3.10.129.10">
    <property type="entry name" value="Hotdog Thioesterase"/>
    <property type="match status" value="1"/>
</dbReference>
<dbReference type="InterPro" id="IPR003736">
    <property type="entry name" value="PAAI_dom"/>
</dbReference>
<dbReference type="InterPro" id="IPR006683">
    <property type="entry name" value="Thioestr_dom"/>
</dbReference>
<dbReference type="KEGG" id="pbv:AR543_11620"/>
<evidence type="ECO:0000313" key="4">
    <source>
        <dbReference type="Proteomes" id="UP000078148"/>
    </source>
</evidence>
<dbReference type="PANTHER" id="PTHR42856">
    <property type="entry name" value="ACYL-COENZYME A THIOESTERASE PAAI"/>
    <property type="match status" value="1"/>
</dbReference>
<accession>A0A172ZHG3</accession>
<dbReference type="InterPro" id="IPR029069">
    <property type="entry name" value="HotDog_dom_sf"/>
</dbReference>
<dbReference type="EMBL" id="CP013023">
    <property type="protein sequence ID" value="ANF96590.1"/>
    <property type="molecule type" value="Genomic_DNA"/>
</dbReference>
<sequence length="133" mass="14595">MTQWDEVLKASEQMYWGLLGCRLIKSELDHITIGLTATSRHLNHMHIVHGGVLMSMMDQAMGMMSMALQDGQPCVTTNMNTHFVQAMTEGELLAEARVIHHAGRTVTLQAEVKDGNGVTGAISTATFIATRQK</sequence>
<dbReference type="PANTHER" id="PTHR42856:SF1">
    <property type="entry name" value="ACYL-COENZYME A THIOESTERASE PAAI"/>
    <property type="match status" value="1"/>
</dbReference>
<dbReference type="NCBIfam" id="TIGR00369">
    <property type="entry name" value="unchar_dom_1"/>
    <property type="match status" value="1"/>
</dbReference>
<dbReference type="Proteomes" id="UP000078148">
    <property type="component" value="Chromosome"/>
</dbReference>
<dbReference type="Pfam" id="PF03061">
    <property type="entry name" value="4HBT"/>
    <property type="match status" value="1"/>
</dbReference>
<dbReference type="STRING" id="1616788.AR543_11620"/>
<evidence type="ECO:0000259" key="2">
    <source>
        <dbReference type="Pfam" id="PF03061"/>
    </source>
</evidence>
<reference evidence="3 4" key="2">
    <citation type="journal article" date="2016" name="Int. J. Syst. Evol. Microbiol.">
        <title>Paenibacillus bovis sp. nov., isolated from raw yak (Bos grunniens) milk.</title>
        <authorList>
            <person name="Gao C."/>
            <person name="Han J."/>
            <person name="Liu Z."/>
            <person name="Xu X."/>
            <person name="Hang F."/>
            <person name="Wu Z."/>
        </authorList>
    </citation>
    <scope>NUCLEOTIDE SEQUENCE [LARGE SCALE GENOMIC DNA]</scope>
    <source>
        <strain evidence="3 4">BD3526</strain>
    </source>
</reference>
<feature type="domain" description="Thioesterase" evidence="2">
    <location>
        <begin position="46"/>
        <end position="120"/>
    </location>
</feature>
<keyword evidence="4" id="KW-1185">Reference proteome</keyword>
<dbReference type="GO" id="GO:0016289">
    <property type="term" value="F:acyl-CoA hydrolase activity"/>
    <property type="evidence" value="ECO:0007669"/>
    <property type="project" value="UniProtKB-ARBA"/>
</dbReference>
<protein>
    <submittedName>
        <fullName evidence="3">Thioesterase</fullName>
    </submittedName>
</protein>
<keyword evidence="1" id="KW-0378">Hydrolase</keyword>
<gene>
    <name evidence="3" type="ORF">AR543_11620</name>
</gene>
<proteinExistence type="predicted"/>
<dbReference type="OrthoDB" id="2139465at2"/>
<evidence type="ECO:0000256" key="1">
    <source>
        <dbReference type="ARBA" id="ARBA00022801"/>
    </source>
</evidence>
<name>A0A172ZHG3_9BACL</name>
<reference evidence="4" key="1">
    <citation type="submission" date="2015-10" db="EMBL/GenBank/DDBJ databases">
        <title>Genome of Paenibacillus bovis sp. nov.</title>
        <authorList>
            <person name="Wu Z."/>
            <person name="Gao C."/>
            <person name="Liu Z."/>
            <person name="Zheng H."/>
        </authorList>
    </citation>
    <scope>NUCLEOTIDE SEQUENCE [LARGE SCALE GENOMIC DNA]</scope>
    <source>
        <strain evidence="4">BD3526</strain>
    </source>
</reference>
<dbReference type="AlphaFoldDB" id="A0A172ZHG3"/>
<dbReference type="SUPFAM" id="SSF54637">
    <property type="entry name" value="Thioesterase/thiol ester dehydrase-isomerase"/>
    <property type="match status" value="1"/>
</dbReference>
<dbReference type="InterPro" id="IPR052723">
    <property type="entry name" value="Acyl-CoA_thioesterase_PaaI"/>
</dbReference>
<dbReference type="CDD" id="cd03443">
    <property type="entry name" value="PaaI_thioesterase"/>
    <property type="match status" value="1"/>
</dbReference>